<feature type="region of interest" description="Disordered" evidence="1">
    <location>
        <begin position="1"/>
        <end position="20"/>
    </location>
</feature>
<reference evidence="4" key="1">
    <citation type="submission" date="2012-12" db="EMBL/GenBank/DDBJ databases">
        <authorList>
            <person name="Hellsten U."/>
            <person name="Grimwood J."/>
            <person name="Chapman J.A."/>
            <person name="Shapiro H."/>
            <person name="Aerts A."/>
            <person name="Otillar R.P."/>
            <person name="Terry A.Y."/>
            <person name="Boore J.L."/>
            <person name="Simakov O."/>
            <person name="Marletaz F."/>
            <person name="Cho S.-J."/>
            <person name="Edsinger-Gonzales E."/>
            <person name="Havlak P."/>
            <person name="Kuo D.-H."/>
            <person name="Larsson T."/>
            <person name="Lv J."/>
            <person name="Arendt D."/>
            <person name="Savage R."/>
            <person name="Osoegawa K."/>
            <person name="de Jong P."/>
            <person name="Lindberg D.R."/>
            <person name="Seaver E.C."/>
            <person name="Weisblat D.A."/>
            <person name="Putnam N.H."/>
            <person name="Grigoriev I.V."/>
            <person name="Rokhsar D.S."/>
        </authorList>
    </citation>
    <scope>NUCLEOTIDE SEQUENCE</scope>
</reference>
<dbReference type="KEGG" id="hro:HELRODRAFT_160989"/>
<evidence type="ECO:0000313" key="3">
    <source>
        <dbReference type="EnsemblMetazoa" id="HelroP160989"/>
    </source>
</evidence>
<dbReference type="EnsemblMetazoa" id="HelroT160989">
    <property type="protein sequence ID" value="HelroP160989"/>
    <property type="gene ID" value="HelroG160989"/>
</dbReference>
<dbReference type="AlphaFoldDB" id="T1EQZ0"/>
<reference evidence="3" key="3">
    <citation type="submission" date="2015-06" db="UniProtKB">
        <authorList>
            <consortium name="EnsemblMetazoa"/>
        </authorList>
    </citation>
    <scope>IDENTIFICATION</scope>
</reference>
<dbReference type="HOGENOM" id="CLU_2186779_0_0_1"/>
<reference evidence="2 4" key="2">
    <citation type="journal article" date="2013" name="Nature">
        <title>Insights into bilaterian evolution from three spiralian genomes.</title>
        <authorList>
            <person name="Simakov O."/>
            <person name="Marletaz F."/>
            <person name="Cho S.J."/>
            <person name="Edsinger-Gonzales E."/>
            <person name="Havlak P."/>
            <person name="Hellsten U."/>
            <person name="Kuo D.H."/>
            <person name="Larsson T."/>
            <person name="Lv J."/>
            <person name="Arendt D."/>
            <person name="Savage R."/>
            <person name="Osoegawa K."/>
            <person name="de Jong P."/>
            <person name="Grimwood J."/>
            <person name="Chapman J.A."/>
            <person name="Shapiro H."/>
            <person name="Aerts A."/>
            <person name="Otillar R.P."/>
            <person name="Terry A.Y."/>
            <person name="Boore J.L."/>
            <person name="Grigoriev I.V."/>
            <person name="Lindberg D.R."/>
            <person name="Seaver E.C."/>
            <person name="Weisblat D.A."/>
            <person name="Putnam N.H."/>
            <person name="Rokhsar D.S."/>
        </authorList>
    </citation>
    <scope>NUCLEOTIDE SEQUENCE</scope>
</reference>
<protein>
    <submittedName>
        <fullName evidence="2 3">Uncharacterized protein</fullName>
    </submittedName>
</protein>
<dbReference type="Proteomes" id="UP000015101">
    <property type="component" value="Unassembled WGS sequence"/>
</dbReference>
<dbReference type="InParanoid" id="T1EQZ0"/>
<dbReference type="GeneID" id="20198990"/>
<dbReference type="EMBL" id="KB096742">
    <property type="protein sequence ID" value="ESO01820.1"/>
    <property type="molecule type" value="Genomic_DNA"/>
</dbReference>
<evidence type="ECO:0000313" key="4">
    <source>
        <dbReference type="Proteomes" id="UP000015101"/>
    </source>
</evidence>
<dbReference type="RefSeq" id="XP_009019228.1">
    <property type="nucleotide sequence ID" value="XM_009020980.1"/>
</dbReference>
<feature type="compositionally biased region" description="Basic and acidic residues" evidence="1">
    <location>
        <begin position="7"/>
        <end position="20"/>
    </location>
</feature>
<dbReference type="CTD" id="20198990"/>
<accession>T1EQZ0</accession>
<name>T1EQZ0_HELRO</name>
<evidence type="ECO:0000313" key="2">
    <source>
        <dbReference type="EMBL" id="ESO01820.1"/>
    </source>
</evidence>
<organism evidence="3 4">
    <name type="scientific">Helobdella robusta</name>
    <name type="common">Californian leech</name>
    <dbReference type="NCBI Taxonomy" id="6412"/>
    <lineage>
        <taxon>Eukaryota</taxon>
        <taxon>Metazoa</taxon>
        <taxon>Spiralia</taxon>
        <taxon>Lophotrochozoa</taxon>
        <taxon>Annelida</taxon>
        <taxon>Clitellata</taxon>
        <taxon>Hirudinea</taxon>
        <taxon>Rhynchobdellida</taxon>
        <taxon>Glossiphoniidae</taxon>
        <taxon>Helobdella</taxon>
    </lineage>
</organism>
<sequence length="109" mass="12372">MTTNQKILKDSDQPNEKENKDWISISQKKENDVILNNSYVVKYVPNLKMLNGGNLNPNMAASEIKNFLMKDFSNVTINVNHEPQKAEVVSGTFYLVVNSKNKLVAPIEF</sequence>
<evidence type="ECO:0000256" key="1">
    <source>
        <dbReference type="SAM" id="MobiDB-lite"/>
    </source>
</evidence>
<keyword evidence="4" id="KW-1185">Reference proteome</keyword>
<gene>
    <name evidence="3" type="primary">20198990</name>
    <name evidence="2" type="ORF">HELRODRAFT_160989</name>
</gene>
<dbReference type="EMBL" id="AMQM01000727">
    <property type="status" value="NOT_ANNOTATED_CDS"/>
    <property type="molecule type" value="Genomic_DNA"/>
</dbReference>
<proteinExistence type="predicted"/>